<dbReference type="AlphaFoldDB" id="H6Q5Z2"/>
<dbReference type="InterPro" id="IPR029063">
    <property type="entry name" value="SAM-dependent_MTases_sf"/>
</dbReference>
<dbReference type="PROSITE" id="PS00092">
    <property type="entry name" value="N6_MTASE"/>
    <property type="match status" value="1"/>
</dbReference>
<dbReference type="eggNOG" id="COG2890">
    <property type="taxonomic scope" value="Bacteria"/>
</dbReference>
<feature type="domain" description="Methyltransferase small" evidence="4">
    <location>
        <begin position="131"/>
        <end position="214"/>
    </location>
</feature>
<keyword evidence="1 5" id="KW-0489">Methyltransferase</keyword>
<name>H6Q5Z2_WIGGL</name>
<reference evidence="5 6" key="1">
    <citation type="journal article" date="2012" name="MBio">
        <title>Insight into the transmission biology and species-specific functional capabilities of tsetse (Diptera: glossinidae) obligate symbiont wigglesworthia.</title>
        <authorList>
            <person name="Rio R.V."/>
            <person name="Symula R.E."/>
            <person name="Wang J."/>
            <person name="Lohs C."/>
            <person name="Wu Y.N."/>
            <person name="Snyder A.K."/>
            <person name="Bjornson R.D."/>
            <person name="Oshima K."/>
            <person name="Biehl B.S."/>
            <person name="Perna N.T."/>
            <person name="Hattori M."/>
            <person name="Aksoy S."/>
        </authorList>
    </citation>
    <scope>NUCLEOTIDE SEQUENCE [LARGE SCALE GENOMIC DNA]</scope>
    <source>
        <strain evidence="5">WGM</strain>
    </source>
</reference>
<dbReference type="STRING" id="1142511.WIGMOR_0354"/>
<keyword evidence="6" id="KW-1185">Reference proteome</keyword>
<evidence type="ECO:0000256" key="3">
    <source>
        <dbReference type="ARBA" id="ARBA00022691"/>
    </source>
</evidence>
<dbReference type="Pfam" id="PF05175">
    <property type="entry name" value="MTS"/>
    <property type="match status" value="1"/>
</dbReference>
<evidence type="ECO:0000256" key="2">
    <source>
        <dbReference type="ARBA" id="ARBA00022679"/>
    </source>
</evidence>
<protein>
    <submittedName>
        <fullName evidence="5">Ribosomal protein L3 N5-glutamine methyltransferase</fullName>
    </submittedName>
</protein>
<evidence type="ECO:0000313" key="6">
    <source>
        <dbReference type="Proteomes" id="UP000009061"/>
    </source>
</evidence>
<dbReference type="EMBL" id="CP003315">
    <property type="protein sequence ID" value="AFA41188.1"/>
    <property type="molecule type" value="Genomic_DNA"/>
</dbReference>
<gene>
    <name evidence="5" type="primary">prmB</name>
    <name evidence="5" type="synonym">yfcB</name>
    <name evidence="5" type="ORF">WIGMOR_0354</name>
</gene>
<dbReference type="PIRSF" id="PIRSF037167">
    <property type="entry name" value="Mtase_YfcB_prd"/>
    <property type="match status" value="1"/>
</dbReference>
<dbReference type="RefSeq" id="WP_014354127.1">
    <property type="nucleotide sequence ID" value="NC_016893.1"/>
</dbReference>
<dbReference type="NCBIfam" id="TIGR03533">
    <property type="entry name" value="L3_gln_methyl"/>
    <property type="match status" value="1"/>
</dbReference>
<dbReference type="GO" id="GO:0005840">
    <property type="term" value="C:ribosome"/>
    <property type="evidence" value="ECO:0007669"/>
    <property type="project" value="UniProtKB-KW"/>
</dbReference>
<dbReference type="OrthoDB" id="9800643at2"/>
<keyword evidence="5" id="KW-0687">Ribonucleoprotein</keyword>
<dbReference type="InterPro" id="IPR002052">
    <property type="entry name" value="DNA_methylase_N6_adenine_CS"/>
</dbReference>
<dbReference type="CDD" id="cd02440">
    <property type="entry name" value="AdoMet_MTases"/>
    <property type="match status" value="1"/>
</dbReference>
<dbReference type="GO" id="GO:0036009">
    <property type="term" value="F:protein-glutamine N-methyltransferase activity"/>
    <property type="evidence" value="ECO:0007669"/>
    <property type="project" value="InterPro"/>
</dbReference>
<sequence>MEKKLNIFKKNLFSIQDILNWTVKKFNKNNIFYGHGTNNSWDEALQLILPSILLSIYSSKKVLNYQLNNIEKKNILYKIQKRVQKRIPVPYLTHKSWLCETEFYIDARAVIPRSPIAELICDNFRDLIKIYPKNILDLCTGSGCLAIISAKKYPKANVDASDYSIPALNVAEINIKKHNLENKIKLITSNLFENIVPKKKYDVIITNPPYVNKKLMSNLPKEFSYEPKIGLFGGMDGLQYIRKILHSAVHFLSENGILVCEVGYNMMTLMKEYKNIPFLWIDCIDDAVGVFVLTKEELKKIKFI</sequence>
<dbReference type="InterPro" id="IPR017127">
    <property type="entry name" value="Ribosome_uL3_MTase"/>
</dbReference>
<dbReference type="KEGG" id="wgl:WIGMOR_0354"/>
<dbReference type="Gene3D" id="3.40.50.150">
    <property type="entry name" value="Vaccinia Virus protein VP39"/>
    <property type="match status" value="1"/>
</dbReference>
<accession>H6Q5Z2</accession>
<dbReference type="GO" id="GO:0003676">
    <property type="term" value="F:nucleic acid binding"/>
    <property type="evidence" value="ECO:0007669"/>
    <property type="project" value="InterPro"/>
</dbReference>
<organism evidence="5 6">
    <name type="scientific">Wigglesworthia glossinidia endosymbiont of Glossina morsitans morsitans</name>
    <name type="common">Yale colony</name>
    <dbReference type="NCBI Taxonomy" id="1142511"/>
    <lineage>
        <taxon>Bacteria</taxon>
        <taxon>Pseudomonadati</taxon>
        <taxon>Pseudomonadota</taxon>
        <taxon>Gammaproteobacteria</taxon>
        <taxon>Enterobacterales</taxon>
        <taxon>Erwiniaceae</taxon>
        <taxon>Wigglesworthia</taxon>
    </lineage>
</organism>
<dbReference type="SUPFAM" id="SSF53335">
    <property type="entry name" value="S-adenosyl-L-methionine-dependent methyltransferases"/>
    <property type="match status" value="1"/>
</dbReference>
<evidence type="ECO:0000259" key="4">
    <source>
        <dbReference type="Pfam" id="PF05175"/>
    </source>
</evidence>
<dbReference type="HOGENOM" id="CLU_018398_5_1_6"/>
<proteinExistence type="predicted"/>
<keyword evidence="5" id="KW-0689">Ribosomal protein</keyword>
<dbReference type="NCBIfam" id="TIGR00536">
    <property type="entry name" value="hemK_fam"/>
    <property type="match status" value="1"/>
</dbReference>
<dbReference type="GO" id="GO:0032259">
    <property type="term" value="P:methylation"/>
    <property type="evidence" value="ECO:0007669"/>
    <property type="project" value="UniProtKB-KW"/>
</dbReference>
<dbReference type="InterPro" id="IPR007848">
    <property type="entry name" value="Small_mtfrase_dom"/>
</dbReference>
<evidence type="ECO:0000256" key="1">
    <source>
        <dbReference type="ARBA" id="ARBA00022603"/>
    </source>
</evidence>
<evidence type="ECO:0000313" key="5">
    <source>
        <dbReference type="EMBL" id="AFA41188.1"/>
    </source>
</evidence>
<dbReference type="InterPro" id="IPR004556">
    <property type="entry name" value="HemK-like"/>
</dbReference>
<dbReference type="Proteomes" id="UP000009061">
    <property type="component" value="Chromosome"/>
</dbReference>
<dbReference type="PANTHER" id="PTHR47806">
    <property type="entry name" value="50S RIBOSOMAL PROTEIN L3 GLUTAMINE METHYLTRANSFERASE"/>
    <property type="match status" value="1"/>
</dbReference>
<dbReference type="PANTHER" id="PTHR47806:SF1">
    <property type="entry name" value="RIBOSOMAL PROTEIN UL3 GLUTAMINE METHYLTRANSFERASE"/>
    <property type="match status" value="1"/>
</dbReference>
<keyword evidence="3" id="KW-0949">S-adenosyl-L-methionine</keyword>
<keyword evidence="2 5" id="KW-0808">Transferase</keyword>
<dbReference type="GO" id="GO:0005829">
    <property type="term" value="C:cytosol"/>
    <property type="evidence" value="ECO:0007669"/>
    <property type="project" value="TreeGrafter"/>
</dbReference>